<keyword evidence="3" id="KW-1185">Reference proteome</keyword>
<dbReference type="EMBL" id="JACXVP010000006">
    <property type="protein sequence ID" value="KAG5599017.1"/>
    <property type="molecule type" value="Genomic_DNA"/>
</dbReference>
<reference evidence="2 3" key="1">
    <citation type="submission" date="2020-09" db="EMBL/GenBank/DDBJ databases">
        <title>De no assembly of potato wild relative species, Solanum commersonii.</title>
        <authorList>
            <person name="Cho K."/>
        </authorList>
    </citation>
    <scope>NUCLEOTIDE SEQUENCE [LARGE SCALE GENOMIC DNA]</scope>
    <source>
        <strain evidence="2">LZ3.2</strain>
        <tissue evidence="2">Leaf</tissue>
    </source>
</reference>
<organism evidence="2 3">
    <name type="scientific">Solanum commersonii</name>
    <name type="common">Commerson's wild potato</name>
    <name type="synonym">Commerson's nightshade</name>
    <dbReference type="NCBI Taxonomy" id="4109"/>
    <lineage>
        <taxon>Eukaryota</taxon>
        <taxon>Viridiplantae</taxon>
        <taxon>Streptophyta</taxon>
        <taxon>Embryophyta</taxon>
        <taxon>Tracheophyta</taxon>
        <taxon>Spermatophyta</taxon>
        <taxon>Magnoliopsida</taxon>
        <taxon>eudicotyledons</taxon>
        <taxon>Gunneridae</taxon>
        <taxon>Pentapetalae</taxon>
        <taxon>asterids</taxon>
        <taxon>lamiids</taxon>
        <taxon>Solanales</taxon>
        <taxon>Solanaceae</taxon>
        <taxon>Solanoideae</taxon>
        <taxon>Solaneae</taxon>
        <taxon>Solanum</taxon>
    </lineage>
</organism>
<protein>
    <submittedName>
        <fullName evidence="2">Uncharacterized protein</fullName>
    </submittedName>
</protein>
<name>A0A9J5YFI7_SOLCO</name>
<gene>
    <name evidence="2" type="ORF">H5410_030387</name>
</gene>
<feature type="compositionally biased region" description="Basic and acidic residues" evidence="1">
    <location>
        <begin position="43"/>
        <end position="54"/>
    </location>
</feature>
<evidence type="ECO:0000256" key="1">
    <source>
        <dbReference type="SAM" id="MobiDB-lite"/>
    </source>
</evidence>
<evidence type="ECO:0000313" key="2">
    <source>
        <dbReference type="EMBL" id="KAG5599017.1"/>
    </source>
</evidence>
<sequence length="130" mass="15299">MGIPNNPWKFEAKHGHYLAKRHKMAEKTKKRSLAKSSSVLSPEGKDQVSDEKEQLVRRQTVPRRNTIFYFTKFQLQIRFHLSVFGLFERELDRVNPSPFPTHSVRECEWAKVEAMLKCSNSVLKRNRVDL</sequence>
<evidence type="ECO:0000313" key="3">
    <source>
        <dbReference type="Proteomes" id="UP000824120"/>
    </source>
</evidence>
<dbReference type="AlphaFoldDB" id="A0A9J5YFI7"/>
<feature type="compositionally biased region" description="Basic residues" evidence="1">
    <location>
        <begin position="21"/>
        <end position="33"/>
    </location>
</feature>
<dbReference type="Proteomes" id="UP000824120">
    <property type="component" value="Chromosome 6"/>
</dbReference>
<comment type="caution">
    <text evidence="2">The sequence shown here is derived from an EMBL/GenBank/DDBJ whole genome shotgun (WGS) entry which is preliminary data.</text>
</comment>
<feature type="non-terminal residue" evidence="2">
    <location>
        <position position="130"/>
    </location>
</feature>
<feature type="region of interest" description="Disordered" evidence="1">
    <location>
        <begin position="21"/>
        <end position="54"/>
    </location>
</feature>
<accession>A0A9J5YFI7</accession>
<proteinExistence type="predicted"/>